<feature type="repeat" description="WD" evidence="3">
    <location>
        <begin position="31"/>
        <end position="73"/>
    </location>
</feature>
<dbReference type="AlphaFoldDB" id="A0A445FS49"/>
<feature type="chain" id="PRO_5019002911" evidence="4">
    <location>
        <begin position="26"/>
        <end position="126"/>
    </location>
</feature>
<evidence type="ECO:0000313" key="5">
    <source>
        <dbReference type="EMBL" id="RZB51725.1"/>
    </source>
</evidence>
<proteinExistence type="predicted"/>
<reference evidence="5 6" key="1">
    <citation type="submission" date="2018-09" db="EMBL/GenBank/DDBJ databases">
        <title>A high-quality reference genome of wild soybean provides a powerful tool to mine soybean genomes.</title>
        <authorList>
            <person name="Xie M."/>
            <person name="Chung C.Y.L."/>
            <person name="Li M.-W."/>
            <person name="Wong F.-L."/>
            <person name="Chan T.-F."/>
            <person name="Lam H.-M."/>
        </authorList>
    </citation>
    <scope>NUCLEOTIDE SEQUENCE [LARGE SCALE GENOMIC DNA]</scope>
    <source>
        <strain evidence="6">cv. W05</strain>
        <tissue evidence="5">Hypocotyl of etiolated seedlings</tissue>
    </source>
</reference>
<evidence type="ECO:0000256" key="3">
    <source>
        <dbReference type="PROSITE-ProRule" id="PRU00221"/>
    </source>
</evidence>
<keyword evidence="2" id="KW-0677">Repeat</keyword>
<evidence type="ECO:0000256" key="4">
    <source>
        <dbReference type="SAM" id="SignalP"/>
    </source>
</evidence>
<protein>
    <submittedName>
        <fullName evidence="5">WD-40 repeat-containing protein MSI3</fullName>
    </submittedName>
</protein>
<dbReference type="Proteomes" id="UP000289340">
    <property type="component" value="Chromosome 18"/>
</dbReference>
<keyword evidence="6" id="KW-1185">Reference proteome</keyword>
<dbReference type="InterPro" id="IPR015943">
    <property type="entry name" value="WD40/YVTN_repeat-like_dom_sf"/>
</dbReference>
<evidence type="ECO:0000256" key="2">
    <source>
        <dbReference type="ARBA" id="ARBA00022737"/>
    </source>
</evidence>
<dbReference type="EMBL" id="QZWG01000018">
    <property type="protein sequence ID" value="RZB51725.1"/>
    <property type="molecule type" value="Genomic_DNA"/>
</dbReference>
<dbReference type="InterPro" id="IPR001680">
    <property type="entry name" value="WD40_rpt"/>
</dbReference>
<keyword evidence="1 3" id="KW-0853">WD repeat</keyword>
<gene>
    <name evidence="5" type="ORF">D0Y65_048234</name>
</gene>
<name>A0A445FS49_GLYSO</name>
<evidence type="ECO:0000313" key="6">
    <source>
        <dbReference type="Proteomes" id="UP000289340"/>
    </source>
</evidence>
<dbReference type="InterPro" id="IPR036322">
    <property type="entry name" value="WD40_repeat_dom_sf"/>
</dbReference>
<keyword evidence="4" id="KW-0732">Signal</keyword>
<evidence type="ECO:0000256" key="1">
    <source>
        <dbReference type="ARBA" id="ARBA00022574"/>
    </source>
</evidence>
<comment type="caution">
    <text evidence="5">The sequence shown here is derived from an EMBL/GenBank/DDBJ whole genome shotgun (WGS) entry which is preliminary data.</text>
</comment>
<dbReference type="SUPFAM" id="SSF50978">
    <property type="entry name" value="WD40 repeat-like"/>
    <property type="match status" value="1"/>
</dbReference>
<sequence>MFGPTVRYTLVLLCVCVCLDQFAYAAQLIMSKGHENVVEDVPWNLKDENMFGSSEDDCKLIIWDLRTNKAQQSVKPHEKENRFSTSLILKWLKVQQYESDDSDEKDFGRVKFFLSHKNEESCSWSR</sequence>
<accession>A0A445FS49</accession>
<dbReference type="InterPro" id="IPR050459">
    <property type="entry name" value="WD_repeat_RBAP46/RBAP48/MSI1"/>
</dbReference>
<dbReference type="PROSITE" id="PS50082">
    <property type="entry name" value="WD_REPEATS_2"/>
    <property type="match status" value="1"/>
</dbReference>
<dbReference type="Gene3D" id="2.130.10.10">
    <property type="entry name" value="YVTN repeat-like/Quinoprotein amine dehydrogenase"/>
    <property type="match status" value="1"/>
</dbReference>
<organism evidence="5 6">
    <name type="scientific">Glycine soja</name>
    <name type="common">Wild soybean</name>
    <dbReference type="NCBI Taxonomy" id="3848"/>
    <lineage>
        <taxon>Eukaryota</taxon>
        <taxon>Viridiplantae</taxon>
        <taxon>Streptophyta</taxon>
        <taxon>Embryophyta</taxon>
        <taxon>Tracheophyta</taxon>
        <taxon>Spermatophyta</taxon>
        <taxon>Magnoliopsida</taxon>
        <taxon>eudicotyledons</taxon>
        <taxon>Gunneridae</taxon>
        <taxon>Pentapetalae</taxon>
        <taxon>rosids</taxon>
        <taxon>fabids</taxon>
        <taxon>Fabales</taxon>
        <taxon>Fabaceae</taxon>
        <taxon>Papilionoideae</taxon>
        <taxon>50 kb inversion clade</taxon>
        <taxon>NPAAA clade</taxon>
        <taxon>indigoferoid/millettioid clade</taxon>
        <taxon>Phaseoleae</taxon>
        <taxon>Glycine</taxon>
        <taxon>Glycine subgen. Soja</taxon>
    </lineage>
</organism>
<feature type="signal peptide" evidence="4">
    <location>
        <begin position="1"/>
        <end position="25"/>
    </location>
</feature>
<dbReference type="PANTHER" id="PTHR22850">
    <property type="entry name" value="WD40 REPEAT FAMILY"/>
    <property type="match status" value="1"/>
</dbReference>